<dbReference type="RefSeq" id="WP_224190644.1">
    <property type="nucleotide sequence ID" value="NZ_JAIRAU010000002.1"/>
</dbReference>
<keyword evidence="1" id="KW-0732">Signal</keyword>
<gene>
    <name evidence="2" type="ORF">K7C98_06320</name>
</gene>
<dbReference type="Proteomes" id="UP001139031">
    <property type="component" value="Unassembled WGS sequence"/>
</dbReference>
<comment type="caution">
    <text evidence="2">The sequence shown here is derived from an EMBL/GenBank/DDBJ whole genome shotgun (WGS) entry which is preliminary data.</text>
</comment>
<sequence length="278" mass="29641">MSRRRSSPWTFARSALVLVTACRPAPATVVAAPSPPERASPRPGTAIDLCADPPAAFASYRWLPNEVFTLVTVRPDEPALATSLRALEARATNAFGDATLAFPDHFARELPQVRALLARAGLRPAELVFLGAGDTEAWAAPRLCGADALRRASAAMGLRVREVQAPLAAVIAEPSASGYALLQLASGGPLWIAQADRLERLQSWLAVLSGDVGEYYAEWLRDPERRGTLRVLDTDPFPPGAVDVLVCVTTRKTAVTGAEVDHGADITEVFITARKPGT</sequence>
<proteinExistence type="predicted"/>
<feature type="signal peptide" evidence="1">
    <location>
        <begin position="1"/>
        <end position="27"/>
    </location>
</feature>
<name>A0ABS7TKZ1_9BACT</name>
<reference evidence="2" key="1">
    <citation type="submission" date="2021-08" db="EMBL/GenBank/DDBJ databases">
        <authorList>
            <person name="Stevens D.C."/>
        </authorList>
    </citation>
    <scope>NUCLEOTIDE SEQUENCE</scope>
    <source>
        <strain evidence="2">DSM 53165</strain>
    </source>
</reference>
<dbReference type="EMBL" id="JAIRAU010000002">
    <property type="protein sequence ID" value="MBZ5708864.1"/>
    <property type="molecule type" value="Genomic_DNA"/>
</dbReference>
<evidence type="ECO:0000256" key="1">
    <source>
        <dbReference type="SAM" id="SignalP"/>
    </source>
</evidence>
<feature type="chain" id="PRO_5046977553" evidence="1">
    <location>
        <begin position="28"/>
        <end position="278"/>
    </location>
</feature>
<accession>A0ABS7TKZ1</accession>
<evidence type="ECO:0000313" key="2">
    <source>
        <dbReference type="EMBL" id="MBZ5708864.1"/>
    </source>
</evidence>
<keyword evidence="3" id="KW-1185">Reference proteome</keyword>
<organism evidence="2 3">
    <name type="scientific">Nannocystis pusilla</name>
    <dbReference type="NCBI Taxonomy" id="889268"/>
    <lineage>
        <taxon>Bacteria</taxon>
        <taxon>Pseudomonadati</taxon>
        <taxon>Myxococcota</taxon>
        <taxon>Polyangia</taxon>
        <taxon>Nannocystales</taxon>
        <taxon>Nannocystaceae</taxon>
        <taxon>Nannocystis</taxon>
    </lineage>
</organism>
<evidence type="ECO:0000313" key="3">
    <source>
        <dbReference type="Proteomes" id="UP001139031"/>
    </source>
</evidence>
<protein>
    <submittedName>
        <fullName evidence="2">Uncharacterized protein</fullName>
    </submittedName>
</protein>